<dbReference type="STRING" id="334253.SAMN04487943_105226"/>
<evidence type="ECO:0000256" key="5">
    <source>
        <dbReference type="PROSITE-ProRule" id="PRU00335"/>
    </source>
</evidence>
<keyword evidence="2" id="KW-0805">Transcription regulation</keyword>
<keyword evidence="3 5" id="KW-0238">DNA-binding</keyword>
<dbReference type="FunFam" id="1.10.10.60:FF:000141">
    <property type="entry name" value="TetR family transcriptional regulator"/>
    <property type="match status" value="1"/>
</dbReference>
<evidence type="ECO:0000256" key="4">
    <source>
        <dbReference type="ARBA" id="ARBA00023163"/>
    </source>
</evidence>
<dbReference type="PROSITE" id="PS01081">
    <property type="entry name" value="HTH_TETR_1"/>
    <property type="match status" value="1"/>
</dbReference>
<accession>A0A1I4LUW3</accession>
<protein>
    <submittedName>
        <fullName evidence="7">Transcriptional regulator, TetR family</fullName>
    </submittedName>
</protein>
<dbReference type="PRINTS" id="PR00455">
    <property type="entry name" value="HTHTETR"/>
</dbReference>
<gene>
    <name evidence="7" type="ORF">SAMN04487943_105226</name>
</gene>
<sequence>MDTKKHIMNTALKLFSDHGFNETSVQQIAQKAGISKGGFYNYFSSKRDLMLEMIDEHYSKIINSTHQIEETNRDLAAYIEHEMTAWMEHQPFIQVMFNEFQPRKDPQINKKMDELQVTLTQKHKAMFYMCYGEKVKPFLADMVVILQGMLKEYYLYMFIQQTQLNVQQLSKWISHHINSIVNNLDDLDPFLHETQNETFDSVLKDLRATIQQKELHNQDKLLKVVKQIEQEIDNHSPYSITAEVSLHYLKGEEMIQTDVLRLERLCKQGGI</sequence>
<dbReference type="SUPFAM" id="SSF46689">
    <property type="entry name" value="Homeodomain-like"/>
    <property type="match status" value="1"/>
</dbReference>
<dbReference type="Pfam" id="PF00440">
    <property type="entry name" value="TetR_N"/>
    <property type="match status" value="1"/>
</dbReference>
<dbReference type="GO" id="GO:0045892">
    <property type="term" value="P:negative regulation of DNA-templated transcription"/>
    <property type="evidence" value="ECO:0007669"/>
    <property type="project" value="UniProtKB-ARBA"/>
</dbReference>
<dbReference type="GO" id="GO:0003677">
    <property type="term" value="F:DNA binding"/>
    <property type="evidence" value="ECO:0007669"/>
    <property type="project" value="UniProtKB-UniRule"/>
</dbReference>
<feature type="DNA-binding region" description="H-T-H motif" evidence="5">
    <location>
        <begin position="24"/>
        <end position="43"/>
    </location>
</feature>
<reference evidence="8" key="1">
    <citation type="submission" date="2016-10" db="EMBL/GenBank/DDBJ databases">
        <authorList>
            <person name="Varghese N."/>
            <person name="Submissions S."/>
        </authorList>
    </citation>
    <scope>NUCLEOTIDE SEQUENCE [LARGE SCALE GENOMIC DNA]</scope>
    <source>
        <strain evidence="8">CGMCC 1.4250</strain>
    </source>
</reference>
<evidence type="ECO:0000256" key="3">
    <source>
        <dbReference type="ARBA" id="ARBA00023125"/>
    </source>
</evidence>
<organism evidence="7 8">
    <name type="scientific">Gracilibacillus orientalis</name>
    <dbReference type="NCBI Taxonomy" id="334253"/>
    <lineage>
        <taxon>Bacteria</taxon>
        <taxon>Bacillati</taxon>
        <taxon>Bacillota</taxon>
        <taxon>Bacilli</taxon>
        <taxon>Bacillales</taxon>
        <taxon>Bacillaceae</taxon>
        <taxon>Gracilibacillus</taxon>
    </lineage>
</organism>
<evidence type="ECO:0000313" key="8">
    <source>
        <dbReference type="Proteomes" id="UP000198565"/>
    </source>
</evidence>
<dbReference type="PANTHER" id="PTHR43479">
    <property type="entry name" value="ACREF/ENVCD OPERON REPRESSOR-RELATED"/>
    <property type="match status" value="1"/>
</dbReference>
<dbReference type="PANTHER" id="PTHR43479:SF22">
    <property type="entry name" value="TRANSCRIPTIONAL REGULATOR, TETR FAMILY"/>
    <property type="match status" value="1"/>
</dbReference>
<keyword evidence="1" id="KW-0678">Repressor</keyword>
<evidence type="ECO:0000259" key="6">
    <source>
        <dbReference type="PROSITE" id="PS50977"/>
    </source>
</evidence>
<proteinExistence type="predicted"/>
<dbReference type="AlphaFoldDB" id="A0A1I4LUW3"/>
<keyword evidence="4" id="KW-0804">Transcription</keyword>
<evidence type="ECO:0000313" key="7">
    <source>
        <dbReference type="EMBL" id="SFL94852.1"/>
    </source>
</evidence>
<dbReference type="InterPro" id="IPR050624">
    <property type="entry name" value="HTH-type_Tx_Regulator"/>
</dbReference>
<evidence type="ECO:0000256" key="2">
    <source>
        <dbReference type="ARBA" id="ARBA00023015"/>
    </source>
</evidence>
<evidence type="ECO:0000256" key="1">
    <source>
        <dbReference type="ARBA" id="ARBA00022491"/>
    </source>
</evidence>
<dbReference type="PROSITE" id="PS50977">
    <property type="entry name" value="HTH_TETR_2"/>
    <property type="match status" value="1"/>
</dbReference>
<feature type="domain" description="HTH tetR-type" evidence="6">
    <location>
        <begin position="1"/>
        <end position="61"/>
    </location>
</feature>
<keyword evidence="8" id="KW-1185">Reference proteome</keyword>
<dbReference type="InterPro" id="IPR023772">
    <property type="entry name" value="DNA-bd_HTH_TetR-type_CS"/>
</dbReference>
<dbReference type="EMBL" id="FOTR01000005">
    <property type="protein sequence ID" value="SFL94852.1"/>
    <property type="molecule type" value="Genomic_DNA"/>
</dbReference>
<dbReference type="Proteomes" id="UP000198565">
    <property type="component" value="Unassembled WGS sequence"/>
</dbReference>
<name>A0A1I4LUW3_9BACI</name>
<dbReference type="InterPro" id="IPR009057">
    <property type="entry name" value="Homeodomain-like_sf"/>
</dbReference>
<dbReference type="RefSeq" id="WP_091483783.1">
    <property type="nucleotide sequence ID" value="NZ_FOTR01000005.1"/>
</dbReference>
<dbReference type="InterPro" id="IPR001647">
    <property type="entry name" value="HTH_TetR"/>
</dbReference>
<dbReference type="Gene3D" id="1.10.357.10">
    <property type="entry name" value="Tetracycline Repressor, domain 2"/>
    <property type="match status" value="1"/>
</dbReference>
<dbReference type="OrthoDB" id="9812993at2"/>